<dbReference type="EMBL" id="GGEC01053129">
    <property type="protein sequence ID" value="MBX33613.1"/>
    <property type="molecule type" value="Transcribed_RNA"/>
</dbReference>
<organism evidence="1">
    <name type="scientific">Rhizophora mucronata</name>
    <name type="common">Asiatic mangrove</name>
    <dbReference type="NCBI Taxonomy" id="61149"/>
    <lineage>
        <taxon>Eukaryota</taxon>
        <taxon>Viridiplantae</taxon>
        <taxon>Streptophyta</taxon>
        <taxon>Embryophyta</taxon>
        <taxon>Tracheophyta</taxon>
        <taxon>Spermatophyta</taxon>
        <taxon>Magnoliopsida</taxon>
        <taxon>eudicotyledons</taxon>
        <taxon>Gunneridae</taxon>
        <taxon>Pentapetalae</taxon>
        <taxon>rosids</taxon>
        <taxon>fabids</taxon>
        <taxon>Malpighiales</taxon>
        <taxon>Rhizophoraceae</taxon>
        <taxon>Rhizophora</taxon>
    </lineage>
</organism>
<reference evidence="1" key="1">
    <citation type="submission" date="2018-02" db="EMBL/GenBank/DDBJ databases">
        <title>Rhizophora mucronata_Transcriptome.</title>
        <authorList>
            <person name="Meera S.P."/>
            <person name="Sreeshan A."/>
            <person name="Augustine A."/>
        </authorList>
    </citation>
    <scope>NUCLEOTIDE SEQUENCE</scope>
    <source>
        <tissue evidence="1">Leaf</tissue>
    </source>
</reference>
<accession>A0A2P2MTQ2</accession>
<evidence type="ECO:0000313" key="1">
    <source>
        <dbReference type="EMBL" id="MBX33613.1"/>
    </source>
</evidence>
<protein>
    <submittedName>
        <fullName evidence="1">Protein MON2 homolog isoform X3</fullName>
    </submittedName>
</protein>
<sequence length="10" mass="1198">MHIKVLKKNS</sequence>
<proteinExistence type="predicted"/>
<name>A0A2P2MTQ2_RHIMU</name>